<evidence type="ECO:0000313" key="1">
    <source>
        <dbReference type="EMBL" id="KAJ2791212.1"/>
    </source>
</evidence>
<dbReference type="EMBL" id="JANBUK010000184">
    <property type="protein sequence ID" value="KAJ2791212.1"/>
    <property type="molecule type" value="Genomic_DNA"/>
</dbReference>
<dbReference type="Proteomes" id="UP001140066">
    <property type="component" value="Unassembled WGS sequence"/>
</dbReference>
<protein>
    <submittedName>
        <fullName evidence="1">Uncharacterized protein</fullName>
    </submittedName>
</protein>
<proteinExistence type="predicted"/>
<evidence type="ECO:0000313" key="2">
    <source>
        <dbReference type="Proteomes" id="UP001140066"/>
    </source>
</evidence>
<comment type="caution">
    <text evidence="1">The sequence shown here is derived from an EMBL/GenBank/DDBJ whole genome shotgun (WGS) entry which is preliminary data.</text>
</comment>
<sequence length="241" mass="28125">MAPLLRTSSPRSIAVLMIAVTMLCMLFVYRQGQSLPSEINRIAIEPRSLAIIMPTNKNTDIEFYKNMWVADYLYTVCDYPGPDCSMSCNQPSTWATLYKKTRCFTREIKKRFMSTEFFIKMDDDTFVDREYIEKLVDQYTGSKEPVYISDFILNLDYRNRALNGSYYGNGKFYMFNRPLLDCIDPNIWFWGDRNEDAVFGAMVHNGCGPDVKKVKEDDSKIWHKRYTSKNKYINLAAVSNH</sequence>
<organism evidence="1 2">
    <name type="scientific">Coemansia linderi</name>
    <dbReference type="NCBI Taxonomy" id="2663919"/>
    <lineage>
        <taxon>Eukaryota</taxon>
        <taxon>Fungi</taxon>
        <taxon>Fungi incertae sedis</taxon>
        <taxon>Zoopagomycota</taxon>
        <taxon>Kickxellomycotina</taxon>
        <taxon>Kickxellomycetes</taxon>
        <taxon>Kickxellales</taxon>
        <taxon>Kickxellaceae</taxon>
        <taxon>Coemansia</taxon>
    </lineage>
</organism>
<accession>A0ACC1KKX0</accession>
<reference evidence="1" key="1">
    <citation type="submission" date="2022-07" db="EMBL/GenBank/DDBJ databases">
        <title>Phylogenomic reconstructions and comparative analyses of Kickxellomycotina fungi.</title>
        <authorList>
            <person name="Reynolds N.K."/>
            <person name="Stajich J.E."/>
            <person name="Barry K."/>
            <person name="Grigoriev I.V."/>
            <person name="Crous P."/>
            <person name="Smith M.E."/>
        </authorList>
    </citation>
    <scope>NUCLEOTIDE SEQUENCE</scope>
    <source>
        <strain evidence="1">BCRC 34191</strain>
    </source>
</reference>
<keyword evidence="2" id="KW-1185">Reference proteome</keyword>
<gene>
    <name evidence="1" type="ORF">GGI18_001294</name>
</gene>
<name>A0ACC1KKX0_9FUNG</name>